<keyword evidence="4" id="KW-1185">Reference proteome</keyword>
<dbReference type="InterPro" id="IPR040911">
    <property type="entry name" value="Exostosin_GT47"/>
</dbReference>
<reference evidence="4" key="1">
    <citation type="journal article" date="2013" name="Nature">
        <title>Pan genome of the phytoplankton Emiliania underpins its global distribution.</title>
        <authorList>
            <person name="Read B.A."/>
            <person name="Kegel J."/>
            <person name="Klute M.J."/>
            <person name="Kuo A."/>
            <person name="Lefebvre S.C."/>
            <person name="Maumus F."/>
            <person name="Mayer C."/>
            <person name="Miller J."/>
            <person name="Monier A."/>
            <person name="Salamov A."/>
            <person name="Young J."/>
            <person name="Aguilar M."/>
            <person name="Claverie J.M."/>
            <person name="Frickenhaus S."/>
            <person name="Gonzalez K."/>
            <person name="Herman E.K."/>
            <person name="Lin Y.C."/>
            <person name="Napier J."/>
            <person name="Ogata H."/>
            <person name="Sarno A.F."/>
            <person name="Shmutz J."/>
            <person name="Schroeder D."/>
            <person name="de Vargas C."/>
            <person name="Verret F."/>
            <person name="von Dassow P."/>
            <person name="Valentin K."/>
            <person name="Van de Peer Y."/>
            <person name="Wheeler G."/>
            <person name="Dacks J.B."/>
            <person name="Delwiche C.F."/>
            <person name="Dyhrman S.T."/>
            <person name="Glockner G."/>
            <person name="John U."/>
            <person name="Richards T."/>
            <person name="Worden A.Z."/>
            <person name="Zhang X."/>
            <person name="Grigoriev I.V."/>
            <person name="Allen A.E."/>
            <person name="Bidle K."/>
            <person name="Borodovsky M."/>
            <person name="Bowler C."/>
            <person name="Brownlee C."/>
            <person name="Cock J.M."/>
            <person name="Elias M."/>
            <person name="Gladyshev V.N."/>
            <person name="Groth M."/>
            <person name="Guda C."/>
            <person name="Hadaegh A."/>
            <person name="Iglesias-Rodriguez M.D."/>
            <person name="Jenkins J."/>
            <person name="Jones B.M."/>
            <person name="Lawson T."/>
            <person name="Leese F."/>
            <person name="Lindquist E."/>
            <person name="Lobanov A."/>
            <person name="Lomsadze A."/>
            <person name="Malik S.B."/>
            <person name="Marsh M.E."/>
            <person name="Mackinder L."/>
            <person name="Mock T."/>
            <person name="Mueller-Roeber B."/>
            <person name="Pagarete A."/>
            <person name="Parker M."/>
            <person name="Probert I."/>
            <person name="Quesneville H."/>
            <person name="Raines C."/>
            <person name="Rensing S.A."/>
            <person name="Riano-Pachon D.M."/>
            <person name="Richier S."/>
            <person name="Rokitta S."/>
            <person name="Shiraiwa Y."/>
            <person name="Soanes D.M."/>
            <person name="van der Giezen M."/>
            <person name="Wahlund T.M."/>
            <person name="Williams B."/>
            <person name="Wilson W."/>
            <person name="Wolfe G."/>
            <person name="Wurch L.L."/>
        </authorList>
    </citation>
    <scope>NUCLEOTIDE SEQUENCE</scope>
</reference>
<dbReference type="Proteomes" id="UP000013827">
    <property type="component" value="Unassembled WGS sequence"/>
</dbReference>
<sequence length="367" mass="40501">MQAELQNPLSNDPRGGVSAELQFCHSARSHPARTDDVAAAEVIVLCLHLWLNSLVGDCANSTALSRARPVISAAKQTLRTSGVPHVMFGATEYTTTAYKAHESPFTALSDWLVLASASHWPSIAPHRMAIPYATVAELSLVRSSLLHPAKPQLLYFRGSGGFGVLRRNLTALSRFERVHISLGEDYCPRCSASEVSYAEAMQSSTFCLAPSGHTCTTRRFFDAIAAGCVPLVIDCEQQALPFESQLDYGRFMLFYPFARMMSDLEAFVGCLRKLEANPTRMRELRAALQRAREALVYSWLPRSYNASADVLHSGWDRTEPSALTGYLLREAINTTSGAAPKRPRHVRERDAGYLPRLGTVNRTDFCS</sequence>
<dbReference type="InterPro" id="IPR004263">
    <property type="entry name" value="Exostosin"/>
</dbReference>
<dbReference type="GO" id="GO:0016757">
    <property type="term" value="F:glycosyltransferase activity"/>
    <property type="evidence" value="ECO:0007669"/>
    <property type="project" value="InterPro"/>
</dbReference>
<dbReference type="HOGENOM" id="CLU_755293_0_0_1"/>
<proteinExistence type="inferred from homology"/>
<dbReference type="Pfam" id="PF03016">
    <property type="entry name" value="Exostosin_GT47"/>
    <property type="match status" value="1"/>
</dbReference>
<protein>
    <recommendedName>
        <fullName evidence="2">Exostosin GT47 domain-containing protein</fullName>
    </recommendedName>
</protein>
<dbReference type="GeneID" id="17270540"/>
<accession>A0A0D3JNA9</accession>
<name>A0A0D3JNA9_EMIH1</name>
<dbReference type="PANTHER" id="PTHR11062">
    <property type="entry name" value="EXOSTOSIN HEPARAN SULFATE GLYCOSYLTRANSFERASE -RELATED"/>
    <property type="match status" value="1"/>
</dbReference>
<dbReference type="STRING" id="2903.R1EW12"/>
<organism evidence="3 4">
    <name type="scientific">Emiliania huxleyi (strain CCMP1516)</name>
    <dbReference type="NCBI Taxonomy" id="280463"/>
    <lineage>
        <taxon>Eukaryota</taxon>
        <taxon>Haptista</taxon>
        <taxon>Haptophyta</taxon>
        <taxon>Prymnesiophyceae</taxon>
        <taxon>Isochrysidales</taxon>
        <taxon>Noelaerhabdaceae</taxon>
        <taxon>Emiliania</taxon>
    </lineage>
</organism>
<dbReference type="eggNOG" id="KOG1021">
    <property type="taxonomic scope" value="Eukaryota"/>
</dbReference>
<evidence type="ECO:0000313" key="3">
    <source>
        <dbReference type="EnsemblProtists" id="EOD24994"/>
    </source>
</evidence>
<dbReference type="PaxDb" id="2903-EOD24994"/>
<evidence type="ECO:0000256" key="1">
    <source>
        <dbReference type="ARBA" id="ARBA00010271"/>
    </source>
</evidence>
<dbReference type="PANTHER" id="PTHR11062:SF391">
    <property type="entry name" value="PIN DOMAIN-CONTAINING PROTEIN"/>
    <property type="match status" value="1"/>
</dbReference>
<reference evidence="3" key="2">
    <citation type="submission" date="2024-10" db="UniProtKB">
        <authorList>
            <consortium name="EnsemblProtists"/>
        </authorList>
    </citation>
    <scope>IDENTIFICATION</scope>
</reference>
<evidence type="ECO:0000259" key="2">
    <source>
        <dbReference type="Pfam" id="PF03016"/>
    </source>
</evidence>
<comment type="similarity">
    <text evidence="1">Belongs to the glycosyltransferase 47 family.</text>
</comment>
<feature type="domain" description="Exostosin GT47" evidence="2">
    <location>
        <begin position="29"/>
        <end position="261"/>
    </location>
</feature>
<dbReference type="EnsemblProtists" id="EOD24994">
    <property type="protein sequence ID" value="EOD24994"/>
    <property type="gene ID" value="EMIHUDRAFT_238082"/>
</dbReference>
<evidence type="ECO:0000313" key="4">
    <source>
        <dbReference type="Proteomes" id="UP000013827"/>
    </source>
</evidence>
<dbReference type="RefSeq" id="XP_005777423.1">
    <property type="nucleotide sequence ID" value="XM_005777366.1"/>
</dbReference>
<dbReference type="KEGG" id="ehx:EMIHUDRAFT_238082"/>
<dbReference type="AlphaFoldDB" id="A0A0D3JNA9"/>